<dbReference type="PANTHER" id="PTHR34310">
    <property type="entry name" value="DUF427 DOMAIN PROTEIN (AFU_ORTHOLOGUE AFUA_3G02220)"/>
    <property type="match status" value="1"/>
</dbReference>
<dbReference type="Pfam" id="PF04248">
    <property type="entry name" value="NTP_transf_9"/>
    <property type="match status" value="1"/>
</dbReference>
<protein>
    <submittedName>
        <fullName evidence="2">DUF427 domain-containing protein</fullName>
    </submittedName>
</protein>
<dbReference type="InterPro" id="IPR038694">
    <property type="entry name" value="DUF427_sf"/>
</dbReference>
<dbReference type="Proteomes" id="UP001596111">
    <property type="component" value="Unassembled WGS sequence"/>
</dbReference>
<dbReference type="RefSeq" id="WP_377327883.1">
    <property type="nucleotide sequence ID" value="NZ_JBHSNG010000014.1"/>
</dbReference>
<dbReference type="PANTHER" id="PTHR34310:SF5">
    <property type="entry name" value="DUF427 DOMAIN PROTEIN (AFU_ORTHOLOGUE AFUA_3G02220)"/>
    <property type="match status" value="1"/>
</dbReference>
<evidence type="ECO:0000313" key="3">
    <source>
        <dbReference type="Proteomes" id="UP001596111"/>
    </source>
</evidence>
<organism evidence="2 3">
    <name type="scientific">Rhodanobacter terrae</name>
    <dbReference type="NCBI Taxonomy" id="418647"/>
    <lineage>
        <taxon>Bacteria</taxon>
        <taxon>Pseudomonadati</taxon>
        <taxon>Pseudomonadota</taxon>
        <taxon>Gammaproteobacteria</taxon>
        <taxon>Lysobacterales</taxon>
        <taxon>Rhodanobacteraceae</taxon>
        <taxon>Rhodanobacter</taxon>
    </lineage>
</organism>
<dbReference type="Gene3D" id="2.170.150.40">
    <property type="entry name" value="Domain of unknown function (DUF427)"/>
    <property type="match status" value="1"/>
</dbReference>
<accession>A0ABW0T0J8</accession>
<reference evidence="3" key="1">
    <citation type="journal article" date="2019" name="Int. J. Syst. Evol. Microbiol.">
        <title>The Global Catalogue of Microorganisms (GCM) 10K type strain sequencing project: providing services to taxonomists for standard genome sequencing and annotation.</title>
        <authorList>
            <consortium name="The Broad Institute Genomics Platform"/>
            <consortium name="The Broad Institute Genome Sequencing Center for Infectious Disease"/>
            <person name="Wu L."/>
            <person name="Ma J."/>
        </authorList>
    </citation>
    <scope>NUCLEOTIDE SEQUENCE [LARGE SCALE GENOMIC DNA]</scope>
    <source>
        <strain evidence="3">CGMCC 1.13587</strain>
    </source>
</reference>
<comment type="caution">
    <text evidence="2">The sequence shown here is derived from an EMBL/GenBank/DDBJ whole genome shotgun (WGS) entry which is preliminary data.</text>
</comment>
<keyword evidence="3" id="KW-1185">Reference proteome</keyword>
<sequence length="103" mass="11665">MLAHSDDTVVVGRSCASMRSRHWGILPGEGNHYFPPDSISWEYFRDSDHHTICPWKGTASYRDVVVGDAVNKDAAWYYAAPKEAAAQIKDRVAFWRGVRIQPD</sequence>
<name>A0ABW0T0J8_9GAMM</name>
<dbReference type="InterPro" id="IPR007361">
    <property type="entry name" value="DUF427"/>
</dbReference>
<evidence type="ECO:0000259" key="1">
    <source>
        <dbReference type="Pfam" id="PF04248"/>
    </source>
</evidence>
<proteinExistence type="predicted"/>
<gene>
    <name evidence="2" type="ORF">ACFPPB_13390</name>
</gene>
<dbReference type="EMBL" id="JBHSNG010000014">
    <property type="protein sequence ID" value="MFC5582111.1"/>
    <property type="molecule type" value="Genomic_DNA"/>
</dbReference>
<evidence type="ECO:0000313" key="2">
    <source>
        <dbReference type="EMBL" id="MFC5582111.1"/>
    </source>
</evidence>
<feature type="domain" description="DUF427" evidence="1">
    <location>
        <begin position="30"/>
        <end position="96"/>
    </location>
</feature>